<evidence type="ECO:0000313" key="1">
    <source>
        <dbReference type="EMBL" id="GAI69845.1"/>
    </source>
</evidence>
<accession>X1S326</accession>
<evidence type="ECO:0008006" key="2">
    <source>
        <dbReference type="Google" id="ProtNLM"/>
    </source>
</evidence>
<dbReference type="Gene3D" id="3.90.1150.10">
    <property type="entry name" value="Aspartate Aminotransferase, domain 1"/>
    <property type="match status" value="1"/>
</dbReference>
<gene>
    <name evidence="1" type="ORF">S12H4_11352</name>
</gene>
<comment type="caution">
    <text evidence="1">The sequence shown here is derived from an EMBL/GenBank/DDBJ whole genome shotgun (WGS) entry which is preliminary data.</text>
</comment>
<proteinExistence type="predicted"/>
<dbReference type="AlphaFoldDB" id="X1S326"/>
<name>X1S326_9ZZZZ</name>
<dbReference type="InterPro" id="IPR015422">
    <property type="entry name" value="PyrdxlP-dep_Trfase_small"/>
</dbReference>
<organism evidence="1">
    <name type="scientific">marine sediment metagenome</name>
    <dbReference type="NCBI Taxonomy" id="412755"/>
    <lineage>
        <taxon>unclassified sequences</taxon>
        <taxon>metagenomes</taxon>
        <taxon>ecological metagenomes</taxon>
    </lineage>
</organism>
<feature type="non-terminal residue" evidence="1">
    <location>
        <position position="1"/>
    </location>
</feature>
<dbReference type="InterPro" id="IPR015424">
    <property type="entry name" value="PyrdxlP-dep_Trfase"/>
</dbReference>
<sequence>DVKKMLKILREEHQTVLGGGQQHLMGKIFRIGHLGWVTEEDINMVFKSLMIALPQAGFEVAV</sequence>
<dbReference type="SUPFAM" id="SSF53383">
    <property type="entry name" value="PLP-dependent transferases"/>
    <property type="match status" value="1"/>
</dbReference>
<reference evidence="1" key="1">
    <citation type="journal article" date="2014" name="Front. Microbiol.">
        <title>High frequency of phylogenetically diverse reductive dehalogenase-homologous genes in deep subseafloor sedimentary metagenomes.</title>
        <authorList>
            <person name="Kawai M."/>
            <person name="Futagami T."/>
            <person name="Toyoda A."/>
            <person name="Takaki Y."/>
            <person name="Nishi S."/>
            <person name="Hori S."/>
            <person name="Arai W."/>
            <person name="Tsubouchi T."/>
            <person name="Morono Y."/>
            <person name="Uchiyama I."/>
            <person name="Ito T."/>
            <person name="Fujiyama A."/>
            <person name="Inagaki F."/>
            <person name="Takami H."/>
        </authorList>
    </citation>
    <scope>NUCLEOTIDE SEQUENCE</scope>
    <source>
        <strain evidence="1">Expedition CK06-06</strain>
    </source>
</reference>
<protein>
    <recommendedName>
        <fullName evidence="2">Aminotransferase class V domain-containing protein</fullName>
    </recommendedName>
</protein>
<dbReference type="EMBL" id="BARW01005078">
    <property type="protein sequence ID" value="GAI69845.1"/>
    <property type="molecule type" value="Genomic_DNA"/>
</dbReference>